<evidence type="ECO:0000313" key="4">
    <source>
        <dbReference type="Proteomes" id="UP001497644"/>
    </source>
</evidence>
<accession>A0AAV2NGV5</accession>
<name>A0AAV2NGV5_9HYME</name>
<feature type="transmembrane region" description="Helical" evidence="2">
    <location>
        <begin position="92"/>
        <end position="114"/>
    </location>
</feature>
<keyword evidence="2" id="KW-0812">Transmembrane</keyword>
<dbReference type="EMBL" id="OZ034838">
    <property type="protein sequence ID" value="CAL1679402.1"/>
    <property type="molecule type" value="Genomic_DNA"/>
</dbReference>
<dbReference type="PANTHER" id="PTHR15071:SF0">
    <property type="entry name" value="MANNOSE 6-PHOSPHATE RECEPTOR-LIKE PROTEIN 1"/>
    <property type="match status" value="1"/>
</dbReference>
<evidence type="ECO:0000256" key="2">
    <source>
        <dbReference type="SAM" id="Phobius"/>
    </source>
</evidence>
<keyword evidence="2" id="KW-0472">Membrane</keyword>
<dbReference type="Proteomes" id="UP001497644">
    <property type="component" value="Chromosome 15"/>
</dbReference>
<gene>
    <name evidence="3" type="ORF">LPLAT_LOCUS5092</name>
</gene>
<dbReference type="Pfam" id="PF02157">
    <property type="entry name" value="Man-6-P_recep"/>
    <property type="match status" value="1"/>
</dbReference>
<evidence type="ECO:0000313" key="3">
    <source>
        <dbReference type="EMBL" id="CAL1679402.1"/>
    </source>
</evidence>
<dbReference type="GO" id="GO:0000139">
    <property type="term" value="C:Golgi membrane"/>
    <property type="evidence" value="ECO:0007669"/>
    <property type="project" value="UniProtKB-SubCell"/>
</dbReference>
<proteinExistence type="predicted"/>
<dbReference type="PANTHER" id="PTHR15071">
    <property type="entry name" value="MANNOSE-6-PHOSPHATE RECEPTOR FAMILY MEMBER"/>
    <property type="match status" value="1"/>
</dbReference>
<keyword evidence="2" id="KW-1133">Transmembrane helix</keyword>
<dbReference type="AlphaFoldDB" id="A0AAV2NGV5"/>
<organism evidence="3 4">
    <name type="scientific">Lasius platythorax</name>
    <dbReference type="NCBI Taxonomy" id="488582"/>
    <lineage>
        <taxon>Eukaryota</taxon>
        <taxon>Metazoa</taxon>
        <taxon>Ecdysozoa</taxon>
        <taxon>Arthropoda</taxon>
        <taxon>Hexapoda</taxon>
        <taxon>Insecta</taxon>
        <taxon>Pterygota</taxon>
        <taxon>Neoptera</taxon>
        <taxon>Endopterygota</taxon>
        <taxon>Hymenoptera</taxon>
        <taxon>Apocrita</taxon>
        <taxon>Aculeata</taxon>
        <taxon>Formicoidea</taxon>
        <taxon>Formicidae</taxon>
        <taxon>Formicinae</taxon>
        <taxon>Lasius</taxon>
        <taxon>Lasius</taxon>
    </lineage>
</organism>
<protein>
    <recommendedName>
        <fullName evidence="5">Cation-dependent mannose-6-phosphate receptor</fullName>
    </recommendedName>
</protein>
<keyword evidence="4" id="KW-1185">Reference proteome</keyword>
<evidence type="ECO:0000256" key="1">
    <source>
        <dbReference type="ARBA" id="ARBA00023180"/>
    </source>
</evidence>
<keyword evidence="1" id="KW-0325">Glycoprotein</keyword>
<reference evidence="3" key="1">
    <citation type="submission" date="2024-04" db="EMBL/GenBank/DDBJ databases">
        <authorList>
            <consortium name="Molecular Ecology Group"/>
        </authorList>
    </citation>
    <scope>NUCLEOTIDE SEQUENCE</scope>
</reference>
<dbReference type="InterPro" id="IPR028927">
    <property type="entry name" value="Man-6-P_rcpt"/>
</dbReference>
<dbReference type="GO" id="GO:0005802">
    <property type="term" value="C:trans-Golgi network"/>
    <property type="evidence" value="ECO:0007669"/>
    <property type="project" value="TreeGrafter"/>
</dbReference>
<evidence type="ECO:0008006" key="5">
    <source>
        <dbReference type="Google" id="ProtNLM"/>
    </source>
</evidence>
<sequence length="155" mass="17632">MLDKNKNETQNLGTIKETKMKLSSDYKFPIFEIHHNNTISVIDIVCFTDSKTNFKIDSPIPPSGPNKYYFKLISPHGCKIESNKGLSTGSTLVILFFTITGIYFIGGMITLRILRGATGWEMLPNHDFWIKLPSLVRDGIVFTFNCCRADSYERI</sequence>